<dbReference type="AlphaFoldDB" id="A0A9P7ETG6"/>
<dbReference type="GeneID" id="64702968"/>
<feature type="compositionally biased region" description="Basic and acidic residues" evidence="1">
    <location>
        <begin position="250"/>
        <end position="265"/>
    </location>
</feature>
<name>A0A9P7ETG6_9AGAM</name>
<feature type="compositionally biased region" description="Polar residues" evidence="1">
    <location>
        <begin position="65"/>
        <end position="91"/>
    </location>
</feature>
<reference evidence="2" key="1">
    <citation type="journal article" date="2020" name="New Phytol.">
        <title>Comparative genomics reveals dynamic genome evolution in host specialist ectomycorrhizal fungi.</title>
        <authorList>
            <person name="Lofgren L.A."/>
            <person name="Nguyen N.H."/>
            <person name="Vilgalys R."/>
            <person name="Ruytinx J."/>
            <person name="Liao H.L."/>
            <person name="Branco S."/>
            <person name="Kuo A."/>
            <person name="LaButti K."/>
            <person name="Lipzen A."/>
            <person name="Andreopoulos W."/>
            <person name="Pangilinan J."/>
            <person name="Riley R."/>
            <person name="Hundley H."/>
            <person name="Na H."/>
            <person name="Barry K."/>
            <person name="Grigoriev I.V."/>
            <person name="Stajich J.E."/>
            <person name="Kennedy P.G."/>
        </authorList>
    </citation>
    <scope>NUCLEOTIDE SEQUENCE</scope>
    <source>
        <strain evidence="2">FC423</strain>
    </source>
</reference>
<comment type="caution">
    <text evidence="2">The sequence shown here is derived from an EMBL/GenBank/DDBJ whole genome shotgun (WGS) entry which is preliminary data.</text>
</comment>
<feature type="region of interest" description="Disordered" evidence="1">
    <location>
        <begin position="243"/>
        <end position="291"/>
    </location>
</feature>
<organism evidence="2 3">
    <name type="scientific">Suillus discolor</name>
    <dbReference type="NCBI Taxonomy" id="1912936"/>
    <lineage>
        <taxon>Eukaryota</taxon>
        <taxon>Fungi</taxon>
        <taxon>Dikarya</taxon>
        <taxon>Basidiomycota</taxon>
        <taxon>Agaricomycotina</taxon>
        <taxon>Agaricomycetes</taxon>
        <taxon>Agaricomycetidae</taxon>
        <taxon>Boletales</taxon>
        <taxon>Suillineae</taxon>
        <taxon>Suillaceae</taxon>
        <taxon>Suillus</taxon>
    </lineage>
</organism>
<dbReference type="Proteomes" id="UP000823399">
    <property type="component" value="Unassembled WGS sequence"/>
</dbReference>
<evidence type="ECO:0000313" key="2">
    <source>
        <dbReference type="EMBL" id="KAG2090126.1"/>
    </source>
</evidence>
<feature type="region of interest" description="Disordered" evidence="1">
    <location>
        <begin position="63"/>
        <end position="130"/>
    </location>
</feature>
<proteinExistence type="predicted"/>
<dbReference type="OrthoDB" id="2692418at2759"/>
<evidence type="ECO:0000256" key="1">
    <source>
        <dbReference type="SAM" id="MobiDB-lite"/>
    </source>
</evidence>
<accession>A0A9P7ETG6</accession>
<dbReference type="RefSeq" id="XP_041286124.1">
    <property type="nucleotide sequence ID" value="XM_041440709.1"/>
</dbReference>
<dbReference type="EMBL" id="JABBWM010000106">
    <property type="protein sequence ID" value="KAG2090126.1"/>
    <property type="molecule type" value="Genomic_DNA"/>
</dbReference>
<keyword evidence="3" id="KW-1185">Reference proteome</keyword>
<protein>
    <submittedName>
        <fullName evidence="2">Uncharacterized protein</fullName>
    </submittedName>
</protein>
<evidence type="ECO:0000313" key="3">
    <source>
        <dbReference type="Proteomes" id="UP000823399"/>
    </source>
</evidence>
<feature type="compositionally biased region" description="Polar residues" evidence="1">
    <location>
        <begin position="99"/>
        <end position="109"/>
    </location>
</feature>
<sequence length="319" mass="34900">MTPAARSVSRVSEKLIQKLTSKAKGLFTRRARHPNTSQLVSPMTDVRQDSVQLMVPEEVADELPNMSSDHPSVSLNDPSYDGSRNNPTSDQHAQRQSDKLPTTDQSTHEGQIAHGAKSNDSATSVTDKPGLDEANEACQRYGILLGSDRVDYLAVQIHPYVKAAWGVLSVVSKTITSQATRDDSISQLSFSGFASLSSLGPHGFRRQTTPKVKTLCTDGMNRVGCKYEDCERRVCHAELHRARAAGAKGKAQDNETREDPKGETGRRRREFSPANKGPLASTRGHHGIRRQTTTKHYVIIIPSSSRPASSCKVISLLMV</sequence>
<gene>
    <name evidence="2" type="ORF">F5147DRAFT_764475</name>
</gene>